<dbReference type="EMBL" id="OUNR01000001">
    <property type="protein sequence ID" value="SPP63209.1"/>
    <property type="molecule type" value="Genomic_DNA"/>
</dbReference>
<dbReference type="InterPro" id="IPR036116">
    <property type="entry name" value="FN3_sf"/>
</dbReference>
<evidence type="ECO:0000313" key="5">
    <source>
        <dbReference type="Proteomes" id="UP000248168"/>
    </source>
</evidence>
<evidence type="ECO:0000256" key="1">
    <source>
        <dbReference type="SAM" id="MobiDB-lite"/>
    </source>
</evidence>
<feature type="region of interest" description="Disordered" evidence="1">
    <location>
        <begin position="120"/>
        <end position="140"/>
    </location>
</feature>
<dbReference type="InterPro" id="IPR003961">
    <property type="entry name" value="FN3_dom"/>
</dbReference>
<sequence length="311" mass="31466">MTPTNRSVPTLSTCICVLAIAFAAPALAGETATPKQHSLIHRPDAPVLPIVPRPESTAMPSRPVAAAAPVVTIPPTQTLHHKLTKKPAAAVISPPLPSEPMPSSGISSRLSSAGNIHITAPQTVPESPSKSTPTPIGDRTIAPLVPIATRPLSMSSLSNTAAPTAARNTAAAAPLTAAAQSGLPITSLAPSMSRLVQMSPGLANLLQPSTPAITPTPTAPPPTSPPPVSSTGSVTLSWSANGESDLAGYKIYFGTSSGNYTSSGSPAVIGKVTSYTVTGLQRNTTYFFALSAYDSAGNESALSGEASKSIL</sequence>
<feature type="compositionally biased region" description="Polar residues" evidence="1">
    <location>
        <begin position="120"/>
        <end position="134"/>
    </location>
</feature>
<feature type="region of interest" description="Disordered" evidence="1">
    <location>
        <begin position="208"/>
        <end position="234"/>
    </location>
</feature>
<dbReference type="InterPro" id="IPR013783">
    <property type="entry name" value="Ig-like_fold"/>
</dbReference>
<gene>
    <name evidence="4" type="ORF">NITLEN_10295</name>
</gene>
<dbReference type="CDD" id="cd00063">
    <property type="entry name" value="FN3"/>
    <property type="match status" value="1"/>
</dbReference>
<keyword evidence="5" id="KW-1185">Reference proteome</keyword>
<dbReference type="Pfam" id="PF00041">
    <property type="entry name" value="fn3"/>
    <property type="match status" value="1"/>
</dbReference>
<feature type="chain" id="PRO_5016265515" description="Fibronectin type-III domain-containing protein" evidence="2">
    <location>
        <begin position="29"/>
        <end position="311"/>
    </location>
</feature>
<dbReference type="OrthoDB" id="9815404at2"/>
<dbReference type="Proteomes" id="UP000248168">
    <property type="component" value="Unassembled WGS sequence"/>
</dbReference>
<dbReference type="SUPFAM" id="SSF49265">
    <property type="entry name" value="Fibronectin type III"/>
    <property type="match status" value="1"/>
</dbReference>
<dbReference type="Gene3D" id="2.60.40.10">
    <property type="entry name" value="Immunoglobulins"/>
    <property type="match status" value="1"/>
</dbReference>
<accession>A0A330L1T4</accession>
<reference evidence="5" key="1">
    <citation type="submission" date="2018-04" db="EMBL/GenBank/DDBJ databases">
        <authorList>
            <person name="Lucker S."/>
            <person name="Sakoula D."/>
        </authorList>
    </citation>
    <scope>NUCLEOTIDE SEQUENCE [LARGE SCALE GENOMIC DNA]</scope>
</reference>
<dbReference type="SMART" id="SM00060">
    <property type="entry name" value="FN3"/>
    <property type="match status" value="1"/>
</dbReference>
<organism evidence="4 5">
    <name type="scientific">Nitrospira lenta</name>
    <dbReference type="NCBI Taxonomy" id="1436998"/>
    <lineage>
        <taxon>Bacteria</taxon>
        <taxon>Pseudomonadati</taxon>
        <taxon>Nitrospirota</taxon>
        <taxon>Nitrospiria</taxon>
        <taxon>Nitrospirales</taxon>
        <taxon>Nitrospiraceae</taxon>
        <taxon>Nitrospira</taxon>
    </lineage>
</organism>
<evidence type="ECO:0000259" key="3">
    <source>
        <dbReference type="PROSITE" id="PS50853"/>
    </source>
</evidence>
<name>A0A330L1T4_9BACT</name>
<protein>
    <recommendedName>
        <fullName evidence="3">Fibronectin type-III domain-containing protein</fullName>
    </recommendedName>
</protein>
<dbReference type="AlphaFoldDB" id="A0A330L1T4"/>
<keyword evidence="2" id="KW-0732">Signal</keyword>
<dbReference type="InParanoid" id="A0A330L1T4"/>
<proteinExistence type="predicted"/>
<feature type="signal peptide" evidence="2">
    <location>
        <begin position="1"/>
        <end position="28"/>
    </location>
</feature>
<dbReference type="PROSITE" id="PS50853">
    <property type="entry name" value="FN3"/>
    <property type="match status" value="1"/>
</dbReference>
<evidence type="ECO:0000313" key="4">
    <source>
        <dbReference type="EMBL" id="SPP63209.1"/>
    </source>
</evidence>
<feature type="compositionally biased region" description="Pro residues" evidence="1">
    <location>
        <begin position="217"/>
        <end position="228"/>
    </location>
</feature>
<feature type="domain" description="Fibronectin type-III" evidence="3">
    <location>
        <begin position="219"/>
        <end position="311"/>
    </location>
</feature>
<evidence type="ECO:0000256" key="2">
    <source>
        <dbReference type="SAM" id="SignalP"/>
    </source>
</evidence>